<dbReference type="InterPro" id="IPR018335">
    <property type="entry name" value="Tscrpt_reg_HTH_Crp-type_CS"/>
</dbReference>
<keyword evidence="3" id="KW-0804">Transcription</keyword>
<dbReference type="InterPro" id="IPR050397">
    <property type="entry name" value="Env_Response_Regulators"/>
</dbReference>
<evidence type="ECO:0000259" key="5">
    <source>
        <dbReference type="PROSITE" id="PS51063"/>
    </source>
</evidence>
<dbReference type="InterPro" id="IPR014710">
    <property type="entry name" value="RmlC-like_jellyroll"/>
</dbReference>
<evidence type="ECO:0000313" key="7">
    <source>
        <dbReference type="Proteomes" id="UP000240010"/>
    </source>
</evidence>
<dbReference type="PROSITE" id="PS51063">
    <property type="entry name" value="HTH_CRP_2"/>
    <property type="match status" value="1"/>
</dbReference>
<name>A0A2S6HFN5_9GAMM</name>
<comment type="caution">
    <text evidence="6">The sequence shown here is derived from an EMBL/GenBank/DDBJ whole genome shotgun (WGS) entry which is preliminary data.</text>
</comment>
<sequence length="243" mass="27017">MIDSTTTSTSSTTKTAVTCANCNLDNLCIPKGLPRSEVGELALLVNRNNIRQKGEAIYHAGSPFRGIIALRSGSAKLLSFDQNGNELVVDFILPGELLGFDGMSSQIHNCTAIALETVNYCHLQAYKIEILAINTPGLSQVLLQRSCNQFDAQVQKMMLSRRSAEERVACFILHISDRLSIRGYSELEFRLSMSREEIGNYLGIAHETVSRIIHLFQARKLIEVKSKQLKITDKKGLFSFYAT</sequence>
<dbReference type="PANTHER" id="PTHR24567:SF75">
    <property type="entry name" value="FUMARATE AND NITRATE REDUCTION REGULATORY PROTEIN"/>
    <property type="match status" value="1"/>
</dbReference>
<proteinExistence type="predicted"/>
<evidence type="ECO:0000256" key="3">
    <source>
        <dbReference type="ARBA" id="ARBA00023163"/>
    </source>
</evidence>
<dbReference type="SUPFAM" id="SSF46785">
    <property type="entry name" value="Winged helix' DNA-binding domain"/>
    <property type="match status" value="1"/>
</dbReference>
<dbReference type="Gene3D" id="1.10.10.10">
    <property type="entry name" value="Winged helix-like DNA-binding domain superfamily/Winged helix DNA-binding domain"/>
    <property type="match status" value="1"/>
</dbReference>
<reference evidence="6 7" key="1">
    <citation type="submission" date="2018-02" db="EMBL/GenBank/DDBJ databases">
        <title>Subsurface microbial communities from deep shales in Ohio and West Virginia, USA.</title>
        <authorList>
            <person name="Wrighton K."/>
        </authorList>
    </citation>
    <scope>NUCLEOTIDE SEQUENCE [LARGE SCALE GENOMIC DNA]</scope>
    <source>
        <strain evidence="6 7">OWC-DMM</strain>
    </source>
</reference>
<dbReference type="RefSeq" id="WP_104428761.1">
    <property type="nucleotide sequence ID" value="NZ_PTIZ01000004.1"/>
</dbReference>
<evidence type="ECO:0000259" key="4">
    <source>
        <dbReference type="PROSITE" id="PS50042"/>
    </source>
</evidence>
<dbReference type="CDD" id="cd00092">
    <property type="entry name" value="HTH_CRP"/>
    <property type="match status" value="1"/>
</dbReference>
<organism evidence="6 7">
    <name type="scientific">Methylobacter tundripaludum</name>
    <dbReference type="NCBI Taxonomy" id="173365"/>
    <lineage>
        <taxon>Bacteria</taxon>
        <taxon>Pseudomonadati</taxon>
        <taxon>Pseudomonadota</taxon>
        <taxon>Gammaproteobacteria</taxon>
        <taxon>Methylococcales</taxon>
        <taxon>Methylococcaceae</taxon>
        <taxon>Methylobacter</taxon>
    </lineage>
</organism>
<evidence type="ECO:0000256" key="1">
    <source>
        <dbReference type="ARBA" id="ARBA00023015"/>
    </source>
</evidence>
<feature type="domain" description="HTH crp-type" evidence="5">
    <location>
        <begin position="162"/>
        <end position="235"/>
    </location>
</feature>
<dbReference type="EMBL" id="PTIZ01000004">
    <property type="protein sequence ID" value="PPK76294.1"/>
    <property type="molecule type" value="Genomic_DNA"/>
</dbReference>
<evidence type="ECO:0000256" key="2">
    <source>
        <dbReference type="ARBA" id="ARBA00023125"/>
    </source>
</evidence>
<dbReference type="PRINTS" id="PR00034">
    <property type="entry name" value="HTHCRP"/>
</dbReference>
<feature type="domain" description="Cyclic nucleotide-binding" evidence="4">
    <location>
        <begin position="29"/>
        <end position="99"/>
    </location>
</feature>
<dbReference type="InterPro" id="IPR012318">
    <property type="entry name" value="HTH_CRP"/>
</dbReference>
<dbReference type="AlphaFoldDB" id="A0A2S6HFN5"/>
<dbReference type="GO" id="GO:0005829">
    <property type="term" value="C:cytosol"/>
    <property type="evidence" value="ECO:0007669"/>
    <property type="project" value="TreeGrafter"/>
</dbReference>
<dbReference type="InterPro" id="IPR000595">
    <property type="entry name" value="cNMP-bd_dom"/>
</dbReference>
<dbReference type="InterPro" id="IPR036390">
    <property type="entry name" value="WH_DNA-bd_sf"/>
</dbReference>
<dbReference type="InterPro" id="IPR018490">
    <property type="entry name" value="cNMP-bd_dom_sf"/>
</dbReference>
<dbReference type="FunFam" id="1.10.10.10:FF:000028">
    <property type="entry name" value="Fumarate/nitrate reduction transcriptional regulator Fnr"/>
    <property type="match status" value="1"/>
</dbReference>
<dbReference type="CDD" id="cd00038">
    <property type="entry name" value="CAP_ED"/>
    <property type="match status" value="1"/>
</dbReference>
<dbReference type="Pfam" id="PF13545">
    <property type="entry name" value="HTH_Crp_2"/>
    <property type="match status" value="1"/>
</dbReference>
<dbReference type="Proteomes" id="UP000240010">
    <property type="component" value="Unassembled WGS sequence"/>
</dbReference>
<gene>
    <name evidence="6" type="ORF">B0F87_104387</name>
</gene>
<dbReference type="Pfam" id="PF00027">
    <property type="entry name" value="cNMP_binding"/>
    <property type="match status" value="1"/>
</dbReference>
<keyword evidence="2" id="KW-0238">DNA-binding</keyword>
<dbReference type="PROSITE" id="PS50042">
    <property type="entry name" value="CNMP_BINDING_3"/>
    <property type="match status" value="1"/>
</dbReference>
<dbReference type="PROSITE" id="PS00042">
    <property type="entry name" value="HTH_CRP_1"/>
    <property type="match status" value="1"/>
</dbReference>
<accession>A0A2S6HFN5</accession>
<dbReference type="GO" id="GO:0003700">
    <property type="term" value="F:DNA-binding transcription factor activity"/>
    <property type="evidence" value="ECO:0007669"/>
    <property type="project" value="InterPro"/>
</dbReference>
<dbReference type="InterPro" id="IPR036388">
    <property type="entry name" value="WH-like_DNA-bd_sf"/>
</dbReference>
<dbReference type="SMART" id="SM00100">
    <property type="entry name" value="cNMP"/>
    <property type="match status" value="1"/>
</dbReference>
<protein>
    <submittedName>
        <fullName evidence="6">CRP/FNR family transcriptional regulator</fullName>
    </submittedName>
</protein>
<dbReference type="GO" id="GO:0003677">
    <property type="term" value="F:DNA binding"/>
    <property type="evidence" value="ECO:0007669"/>
    <property type="project" value="UniProtKB-KW"/>
</dbReference>
<evidence type="ECO:0000313" key="6">
    <source>
        <dbReference type="EMBL" id="PPK76294.1"/>
    </source>
</evidence>
<dbReference type="PANTHER" id="PTHR24567">
    <property type="entry name" value="CRP FAMILY TRANSCRIPTIONAL REGULATORY PROTEIN"/>
    <property type="match status" value="1"/>
</dbReference>
<dbReference type="SUPFAM" id="SSF51206">
    <property type="entry name" value="cAMP-binding domain-like"/>
    <property type="match status" value="1"/>
</dbReference>
<dbReference type="Gene3D" id="2.60.120.10">
    <property type="entry name" value="Jelly Rolls"/>
    <property type="match status" value="1"/>
</dbReference>
<dbReference type="SMART" id="SM00419">
    <property type="entry name" value="HTH_CRP"/>
    <property type="match status" value="1"/>
</dbReference>
<keyword evidence="1" id="KW-0805">Transcription regulation</keyword>